<feature type="compositionally biased region" description="Polar residues" evidence="2">
    <location>
        <begin position="563"/>
        <end position="573"/>
    </location>
</feature>
<dbReference type="Proteomes" id="UP001059893">
    <property type="component" value="Unassembled WGS sequence"/>
</dbReference>
<accession>A0ABQ8NWA5</accession>
<feature type="region of interest" description="Disordered" evidence="2">
    <location>
        <begin position="532"/>
        <end position="596"/>
    </location>
</feature>
<protein>
    <submittedName>
        <fullName evidence="3">Uncharacterized protein</fullName>
    </submittedName>
</protein>
<sequence length="596" mass="64882">MDPDNAKAPLSQSGSQMSLPCTQNALPALLPTVDTVPHQAKLNPTTDAAAAAAAAAAVAAPRDQDPSPSLKLALVASESTDSSLFPPARLTPPLRALVNEQLSRATGREPDLKPRIALSTKPHPIGPRPLGSHPVVVDRSSPILSVEGLAYERYLAGLNEFSWPPADQTGSPLIDRSWKTPPSSDWPLKEEGIRSARAVRLRRPKAIQVTATSGPARKEALVVPYTAPSVRALPSAPPLPPPHKESLSQPPWPSPYLDQNRNYVLPDKGRPRSSNVVDPDQAPPPLEIMNGMNGANMGVGMVGPTPAGHQQELSHIYGMVDDLSSQLAENRRVLEEVVSLVGRIRARARHQNLSNQEIIAGADDPSTTENLDRLISILSETLEKALHERDANSELLQQYANVMANMVRQAHDHKSRTVTDVSAWHRSYRQQLAEAREENSRLREQIWDVQERAGRLNESVRQFRTSYDAEPSRYEARVENIALRQEVRFWKRMAMPDVPDDDPMWSDDDDLIDTAETARLAEVERAAAAMAASQHLAAQEEEENQLKEDERRAALEAAGVSSGGSLDSTSDVASQGAQGGGPGARSVLMQREGEAS</sequence>
<reference evidence="3" key="1">
    <citation type="submission" date="2021-01" db="EMBL/GenBank/DDBJ databases">
        <title>Deciphering the adaptive evolutionary patterns associated with biogeogrpahic diversity in the finger millet blast pathogen Magnaporthe oryzae in Eastern Africa.</title>
        <authorList>
            <person name="Onyema G."/>
            <person name="Shittu T.A."/>
            <person name="Dodsworth S."/>
            <person name="Devilliers S."/>
            <person name="Muthumeenakshi S."/>
            <person name="Sreenivasaprasad S."/>
        </authorList>
    </citation>
    <scope>NUCLEOTIDE SEQUENCE</scope>
    <source>
        <strain evidence="3">D15/s37</strain>
    </source>
</reference>
<name>A0ABQ8NWA5_PYRGI</name>
<evidence type="ECO:0000313" key="3">
    <source>
        <dbReference type="EMBL" id="KAI6303070.1"/>
    </source>
</evidence>
<feature type="region of interest" description="Disordered" evidence="2">
    <location>
        <begin position="233"/>
        <end position="288"/>
    </location>
</feature>
<keyword evidence="4" id="KW-1185">Reference proteome</keyword>
<comment type="caution">
    <text evidence="3">The sequence shown here is derived from an EMBL/GenBank/DDBJ whole genome shotgun (WGS) entry which is preliminary data.</text>
</comment>
<gene>
    <name evidence="3" type="ORF">MCOR33_001668</name>
</gene>
<feature type="coiled-coil region" evidence="1">
    <location>
        <begin position="425"/>
        <end position="452"/>
    </location>
</feature>
<dbReference type="PANTHER" id="PTHR39472">
    <property type="entry name" value="EXPRESSED PROTEIN"/>
    <property type="match status" value="1"/>
</dbReference>
<evidence type="ECO:0000313" key="4">
    <source>
        <dbReference type="Proteomes" id="UP001059893"/>
    </source>
</evidence>
<evidence type="ECO:0000256" key="2">
    <source>
        <dbReference type="SAM" id="MobiDB-lite"/>
    </source>
</evidence>
<dbReference type="EMBL" id="JABSND010000017">
    <property type="protein sequence ID" value="KAI6303070.1"/>
    <property type="molecule type" value="Genomic_DNA"/>
</dbReference>
<proteinExistence type="predicted"/>
<organism evidence="3 4">
    <name type="scientific">Pyricularia grisea</name>
    <name type="common">Crabgrass-specific blast fungus</name>
    <name type="synonym">Magnaporthe grisea</name>
    <dbReference type="NCBI Taxonomy" id="148305"/>
    <lineage>
        <taxon>Eukaryota</taxon>
        <taxon>Fungi</taxon>
        <taxon>Dikarya</taxon>
        <taxon>Ascomycota</taxon>
        <taxon>Pezizomycotina</taxon>
        <taxon>Sordariomycetes</taxon>
        <taxon>Sordariomycetidae</taxon>
        <taxon>Magnaporthales</taxon>
        <taxon>Pyriculariaceae</taxon>
        <taxon>Pyricularia</taxon>
    </lineage>
</organism>
<keyword evidence="1" id="KW-0175">Coiled coil</keyword>
<dbReference type="SUPFAM" id="SSF159501">
    <property type="entry name" value="EreA/ChaN-like"/>
    <property type="match status" value="1"/>
</dbReference>
<evidence type="ECO:0000256" key="1">
    <source>
        <dbReference type="SAM" id="Coils"/>
    </source>
</evidence>
<feature type="compositionally biased region" description="Basic and acidic residues" evidence="2">
    <location>
        <begin position="544"/>
        <end position="554"/>
    </location>
</feature>
<dbReference type="PANTHER" id="PTHR39472:SF1">
    <property type="entry name" value="EXPRESSED PROTEIN"/>
    <property type="match status" value="1"/>
</dbReference>